<evidence type="ECO:0000256" key="1">
    <source>
        <dbReference type="SAM" id="MobiDB-lite"/>
    </source>
</evidence>
<name>A0AAE1BGK7_PETCI</name>
<feature type="transmembrane region" description="Helical" evidence="2">
    <location>
        <begin position="375"/>
        <end position="392"/>
    </location>
</feature>
<feature type="region of interest" description="Disordered" evidence="1">
    <location>
        <begin position="32"/>
        <end position="202"/>
    </location>
</feature>
<evidence type="ECO:0000256" key="2">
    <source>
        <dbReference type="SAM" id="Phobius"/>
    </source>
</evidence>
<keyword evidence="2" id="KW-0472">Membrane</keyword>
<gene>
    <name evidence="3" type="ORF">Pcinc_042996</name>
</gene>
<dbReference type="Proteomes" id="UP001286313">
    <property type="component" value="Unassembled WGS sequence"/>
</dbReference>
<feature type="compositionally biased region" description="Basic residues" evidence="1">
    <location>
        <begin position="220"/>
        <end position="229"/>
    </location>
</feature>
<keyword evidence="2" id="KW-1133">Transmembrane helix</keyword>
<evidence type="ECO:0000313" key="3">
    <source>
        <dbReference type="EMBL" id="KAK3850291.1"/>
    </source>
</evidence>
<comment type="caution">
    <text evidence="3">The sequence shown here is derived from an EMBL/GenBank/DDBJ whole genome shotgun (WGS) entry which is preliminary data.</text>
</comment>
<protein>
    <submittedName>
        <fullName evidence="3">Uncharacterized protein</fullName>
    </submittedName>
</protein>
<feature type="compositionally biased region" description="Acidic residues" evidence="1">
    <location>
        <begin position="46"/>
        <end position="62"/>
    </location>
</feature>
<feature type="compositionally biased region" description="Pro residues" evidence="1">
    <location>
        <begin position="93"/>
        <end position="106"/>
    </location>
</feature>
<feature type="compositionally biased region" description="Gly residues" evidence="1">
    <location>
        <begin position="169"/>
        <end position="184"/>
    </location>
</feature>
<feature type="transmembrane region" description="Helical" evidence="2">
    <location>
        <begin position="344"/>
        <end position="368"/>
    </location>
</feature>
<proteinExistence type="predicted"/>
<feature type="compositionally biased region" description="Low complexity" evidence="1">
    <location>
        <begin position="125"/>
        <end position="145"/>
    </location>
</feature>
<dbReference type="AlphaFoldDB" id="A0AAE1BGK7"/>
<feature type="region of interest" description="Disordered" evidence="1">
    <location>
        <begin position="214"/>
        <end position="235"/>
    </location>
</feature>
<sequence>MVHKKSTYRLMYKNYGKEIRRRVWHENNSIRERRREEEMSHHSLDESESDCECDESEDDDADLPIKHHPHTFTTYSRPKSILMNSDEQIHRPPTAPARPTPPPPHIPKLQFSPDMSPRAPQRQVTTPTSGSSDHPTTPTTTTTHHQLAAHSNLDLNATRDSEEATQARGRGGGGFGRFGGGGVVGRREEYPREQVGVMRPGSCTKEYDLIPATSEDHSIHQSRRHHHTSTTKPKTVYKSHQLPFTSHLTRTTRHNYNRRGQVQYVPCGTGVPVANIGDRTSYNVHLHKGQVHPTALKASTMRNKEIEELISQHKRMTLSDWREKKEGMNGAYQNTPSSVVVRPWWGVDVFVLMVCLVCVGVVGGVCLVCVGGGGVCLVWVGGGGVCLVWVGGGGV</sequence>
<organism evidence="3 4">
    <name type="scientific">Petrolisthes cinctipes</name>
    <name type="common">Flat porcelain crab</name>
    <dbReference type="NCBI Taxonomy" id="88211"/>
    <lineage>
        <taxon>Eukaryota</taxon>
        <taxon>Metazoa</taxon>
        <taxon>Ecdysozoa</taxon>
        <taxon>Arthropoda</taxon>
        <taxon>Crustacea</taxon>
        <taxon>Multicrustacea</taxon>
        <taxon>Malacostraca</taxon>
        <taxon>Eumalacostraca</taxon>
        <taxon>Eucarida</taxon>
        <taxon>Decapoda</taxon>
        <taxon>Pleocyemata</taxon>
        <taxon>Anomura</taxon>
        <taxon>Galatheoidea</taxon>
        <taxon>Porcellanidae</taxon>
        <taxon>Petrolisthes</taxon>
    </lineage>
</organism>
<feature type="compositionally biased region" description="Basic and acidic residues" evidence="1">
    <location>
        <begin position="32"/>
        <end position="45"/>
    </location>
</feature>
<dbReference type="EMBL" id="JAWQEG010008457">
    <property type="protein sequence ID" value="KAK3850291.1"/>
    <property type="molecule type" value="Genomic_DNA"/>
</dbReference>
<feature type="compositionally biased region" description="Polar residues" evidence="1">
    <location>
        <begin position="71"/>
        <end position="86"/>
    </location>
</feature>
<reference evidence="3" key="1">
    <citation type="submission" date="2023-10" db="EMBL/GenBank/DDBJ databases">
        <title>Genome assemblies of two species of porcelain crab, Petrolisthes cinctipes and Petrolisthes manimaculis (Anomura: Porcellanidae).</title>
        <authorList>
            <person name="Angst P."/>
        </authorList>
    </citation>
    <scope>NUCLEOTIDE SEQUENCE</scope>
    <source>
        <strain evidence="3">PB745_01</strain>
        <tissue evidence="3">Gill</tissue>
    </source>
</reference>
<keyword evidence="4" id="KW-1185">Reference proteome</keyword>
<accession>A0AAE1BGK7</accession>
<keyword evidence="2" id="KW-0812">Transmembrane</keyword>
<evidence type="ECO:0000313" key="4">
    <source>
        <dbReference type="Proteomes" id="UP001286313"/>
    </source>
</evidence>